<dbReference type="RefSeq" id="WP_253803665.1">
    <property type="nucleotide sequence ID" value="NZ_BAAAUB010000017.1"/>
</dbReference>
<dbReference type="InterPro" id="IPR011990">
    <property type="entry name" value="TPR-like_helical_dom_sf"/>
</dbReference>
<evidence type="ECO:0000313" key="2">
    <source>
        <dbReference type="EMBL" id="MCP2313622.1"/>
    </source>
</evidence>
<dbReference type="SMART" id="SM00028">
    <property type="entry name" value="TPR"/>
    <property type="match status" value="3"/>
</dbReference>
<proteinExistence type="predicted"/>
<dbReference type="Proteomes" id="UP001206483">
    <property type="component" value="Unassembled WGS sequence"/>
</dbReference>
<reference evidence="2 3" key="1">
    <citation type="submission" date="2022-06" db="EMBL/GenBank/DDBJ databases">
        <title>Sequencing the genomes of 1000 actinobacteria strains.</title>
        <authorList>
            <person name="Klenk H.-P."/>
        </authorList>
    </citation>
    <scope>NUCLEOTIDE SEQUENCE [LARGE SCALE GENOMIC DNA]</scope>
    <source>
        <strain evidence="2 3">DSM 41656</strain>
    </source>
</reference>
<keyword evidence="3" id="KW-1185">Reference proteome</keyword>
<keyword evidence="1" id="KW-0802">TPR repeat</keyword>
<feature type="repeat" description="TPR" evidence="1">
    <location>
        <begin position="305"/>
        <end position="338"/>
    </location>
</feature>
<dbReference type="EMBL" id="JAMZDX010000007">
    <property type="protein sequence ID" value="MCP2313622.1"/>
    <property type="molecule type" value="Genomic_DNA"/>
</dbReference>
<dbReference type="PROSITE" id="PS50005">
    <property type="entry name" value="TPR"/>
    <property type="match status" value="1"/>
</dbReference>
<gene>
    <name evidence="2" type="ORF">FHR36_006821</name>
</gene>
<name>A0ABT1J874_9ACTN</name>
<comment type="caution">
    <text evidence="2">The sequence shown here is derived from an EMBL/GenBank/DDBJ whole genome shotgun (WGS) entry which is preliminary data.</text>
</comment>
<dbReference type="SUPFAM" id="SSF48452">
    <property type="entry name" value="TPR-like"/>
    <property type="match status" value="1"/>
</dbReference>
<organism evidence="2 3">
    <name type="scientific">Kitasatospora paracochleata</name>
    <dbReference type="NCBI Taxonomy" id="58354"/>
    <lineage>
        <taxon>Bacteria</taxon>
        <taxon>Bacillati</taxon>
        <taxon>Actinomycetota</taxon>
        <taxon>Actinomycetes</taxon>
        <taxon>Kitasatosporales</taxon>
        <taxon>Streptomycetaceae</taxon>
        <taxon>Kitasatospora</taxon>
    </lineage>
</organism>
<evidence type="ECO:0000313" key="3">
    <source>
        <dbReference type="Proteomes" id="UP001206483"/>
    </source>
</evidence>
<accession>A0ABT1J874</accession>
<sequence>MTDRSGFRSNTFSETMLGLQYATTPDRPADLFSQACVEQYEQADPRFFGYLFAQVFEPNVLHEVALLEGVPYSSLRELGHRPTPAMARLAESAGNAADLPVVGLVNVAAALISVSRFDLAVDLLGQAERRAGEPRERFEIAMLEFIVANRRDDGTGSPRAFLGMRRAIETGAVPADRAIDACTQAVVWFMKRRELPEAEFAWYLETGKALAAAPAALDPASLSSWYRGLAMVPAAEGSVAETRRYMRYAQEAADETYSRRPRAYELHFMKTYHESTMKEHMYLTGDRDGAEEAGHALIALDPVWSVSHGELAEAYVRFGRIREAAESYERAVAAGPPYVGHHLLHAARCHEKLGNRDRALEHYLALSELARDDESVLRAGLDLAQDGPATSRTHFERALARLGNG</sequence>
<dbReference type="Gene3D" id="1.25.40.10">
    <property type="entry name" value="Tetratricopeptide repeat domain"/>
    <property type="match status" value="1"/>
</dbReference>
<dbReference type="InterPro" id="IPR019734">
    <property type="entry name" value="TPR_rpt"/>
</dbReference>
<evidence type="ECO:0000256" key="1">
    <source>
        <dbReference type="PROSITE-ProRule" id="PRU00339"/>
    </source>
</evidence>
<protein>
    <submittedName>
        <fullName evidence="2">Tetratricopeptide (TPR) repeat protein</fullName>
    </submittedName>
</protein>
<dbReference type="Pfam" id="PF13176">
    <property type="entry name" value="TPR_7"/>
    <property type="match status" value="2"/>
</dbReference>